<evidence type="ECO:0000313" key="2">
    <source>
        <dbReference type="EMBL" id="EEF52269.1"/>
    </source>
</evidence>
<dbReference type="InParanoid" id="B9R6Y9"/>
<feature type="region of interest" description="Disordered" evidence="1">
    <location>
        <begin position="123"/>
        <end position="151"/>
    </location>
</feature>
<feature type="compositionally biased region" description="Basic and acidic residues" evidence="1">
    <location>
        <begin position="209"/>
        <end position="219"/>
    </location>
</feature>
<organism evidence="2 3">
    <name type="scientific">Ricinus communis</name>
    <name type="common">Castor bean</name>
    <dbReference type="NCBI Taxonomy" id="3988"/>
    <lineage>
        <taxon>Eukaryota</taxon>
        <taxon>Viridiplantae</taxon>
        <taxon>Streptophyta</taxon>
        <taxon>Embryophyta</taxon>
        <taxon>Tracheophyta</taxon>
        <taxon>Spermatophyta</taxon>
        <taxon>Magnoliopsida</taxon>
        <taxon>eudicotyledons</taxon>
        <taxon>Gunneridae</taxon>
        <taxon>Pentapetalae</taxon>
        <taxon>rosids</taxon>
        <taxon>fabids</taxon>
        <taxon>Malpighiales</taxon>
        <taxon>Euphorbiaceae</taxon>
        <taxon>Acalyphoideae</taxon>
        <taxon>Acalypheae</taxon>
        <taxon>Ricinus</taxon>
    </lineage>
</organism>
<feature type="region of interest" description="Disordered" evidence="1">
    <location>
        <begin position="24"/>
        <end position="97"/>
    </location>
</feature>
<dbReference type="EMBL" id="EQ973772">
    <property type="protein sequence ID" value="EEF52269.1"/>
    <property type="molecule type" value="Genomic_DNA"/>
</dbReference>
<feature type="compositionally biased region" description="Basic residues" evidence="1">
    <location>
        <begin position="59"/>
        <end position="68"/>
    </location>
</feature>
<feature type="region of interest" description="Disordered" evidence="1">
    <location>
        <begin position="167"/>
        <end position="228"/>
    </location>
</feature>
<keyword evidence="3" id="KW-1185">Reference proteome</keyword>
<sequence length="254" mass="29842">MEKQKNTQNLPSNYITLFELQKRWKKQQEDRKQQNEKKQQQEEDHASNDMIHVQAQERKQKKKKKKKKQQEQEQNDRNRQNYPKKHPNFTESSCEACHDEKQNDAVDVVVSVVEGNESEINLKEEAKGNDLGLRKKNKWNQKKRGKVTAREAHAPLKEYISAKTNGNISVKRYEKGKETSPKSTTDEAAVKRYEKEKEKSPKSTTQEAAVHRYEKRKETSPTPTTEEAVLKMYEKRKETSYFRKTTATVEELSS</sequence>
<feature type="compositionally biased region" description="Basic and acidic residues" evidence="1">
    <location>
        <begin position="69"/>
        <end position="79"/>
    </location>
</feature>
<dbReference type="AlphaFoldDB" id="B9R6Y9"/>
<feature type="compositionally biased region" description="Basic residues" evidence="1">
    <location>
        <begin position="134"/>
        <end position="147"/>
    </location>
</feature>
<dbReference type="STRING" id="3988.B9R6Y9"/>
<accession>B9R6Y9</accession>
<feature type="compositionally biased region" description="Basic and acidic residues" evidence="1">
    <location>
        <begin position="24"/>
        <end position="47"/>
    </location>
</feature>
<evidence type="ECO:0000256" key="1">
    <source>
        <dbReference type="SAM" id="MobiDB-lite"/>
    </source>
</evidence>
<dbReference type="Proteomes" id="UP000008311">
    <property type="component" value="Unassembled WGS sequence"/>
</dbReference>
<evidence type="ECO:0000313" key="3">
    <source>
        <dbReference type="Proteomes" id="UP000008311"/>
    </source>
</evidence>
<gene>
    <name evidence="2" type="ORF">RCOM_1587050</name>
</gene>
<reference evidence="3" key="1">
    <citation type="journal article" date="2010" name="Nat. Biotechnol.">
        <title>Draft genome sequence of the oilseed species Ricinus communis.</title>
        <authorList>
            <person name="Chan A.P."/>
            <person name="Crabtree J."/>
            <person name="Zhao Q."/>
            <person name="Lorenzi H."/>
            <person name="Orvis J."/>
            <person name="Puiu D."/>
            <person name="Melake-Berhan A."/>
            <person name="Jones K.M."/>
            <person name="Redman J."/>
            <person name="Chen G."/>
            <person name="Cahoon E.B."/>
            <person name="Gedil M."/>
            <person name="Stanke M."/>
            <person name="Haas B.J."/>
            <person name="Wortman J.R."/>
            <person name="Fraser-Liggett C.M."/>
            <person name="Ravel J."/>
            <person name="Rabinowicz P.D."/>
        </authorList>
    </citation>
    <scope>NUCLEOTIDE SEQUENCE [LARGE SCALE GENOMIC DNA]</scope>
    <source>
        <strain evidence="3">cv. Hale</strain>
    </source>
</reference>
<feature type="compositionally biased region" description="Basic and acidic residues" evidence="1">
    <location>
        <begin position="171"/>
        <end position="201"/>
    </location>
</feature>
<protein>
    <submittedName>
        <fullName evidence="2">Uncharacterized protein</fullName>
    </submittedName>
</protein>
<proteinExistence type="predicted"/>
<name>B9R6Y9_RICCO</name>